<keyword evidence="2" id="KW-0732">Signal</keyword>
<dbReference type="EMBL" id="JARK01001403">
    <property type="protein sequence ID" value="EYC08085.1"/>
    <property type="molecule type" value="Genomic_DNA"/>
</dbReference>
<protein>
    <submittedName>
        <fullName evidence="3">Uncharacterized protein</fullName>
    </submittedName>
</protein>
<reference evidence="4" key="1">
    <citation type="journal article" date="2015" name="Nat. Genet.">
        <title>The genome and transcriptome of the zoonotic hookworm Ancylostoma ceylanicum identify infection-specific gene families.</title>
        <authorList>
            <person name="Schwarz E.M."/>
            <person name="Hu Y."/>
            <person name="Antoshechkin I."/>
            <person name="Miller M.M."/>
            <person name="Sternberg P.W."/>
            <person name="Aroian R.V."/>
        </authorList>
    </citation>
    <scope>NUCLEOTIDE SEQUENCE</scope>
    <source>
        <strain evidence="4">HY135</strain>
    </source>
</reference>
<feature type="chain" id="PRO_5001488167" evidence="2">
    <location>
        <begin position="18"/>
        <end position="133"/>
    </location>
</feature>
<evidence type="ECO:0000256" key="1">
    <source>
        <dbReference type="SAM" id="MobiDB-lite"/>
    </source>
</evidence>
<dbReference type="OrthoDB" id="5899791at2759"/>
<comment type="caution">
    <text evidence="3">The sequence shown here is derived from an EMBL/GenBank/DDBJ whole genome shotgun (WGS) entry which is preliminary data.</text>
</comment>
<dbReference type="Proteomes" id="UP000024635">
    <property type="component" value="Unassembled WGS sequence"/>
</dbReference>
<evidence type="ECO:0000256" key="2">
    <source>
        <dbReference type="SAM" id="SignalP"/>
    </source>
</evidence>
<evidence type="ECO:0000313" key="3">
    <source>
        <dbReference type="EMBL" id="EYC08085.1"/>
    </source>
</evidence>
<sequence length="133" mass="14400">MKLAIALSIAIVSVAIAKPTPRNDSESREEVTSITPNYHAYHRRHTAPPITTVDITNNRDAHHRRHTGTPTTTTEKSTSILEDLEVSEHPGDVHTRAVDVVETDMMSEDVTGAEAAFTSGNTGATVEVVTVRS</sequence>
<feature type="compositionally biased region" description="Low complexity" evidence="1">
    <location>
        <begin position="68"/>
        <end position="78"/>
    </location>
</feature>
<proteinExistence type="predicted"/>
<keyword evidence="4" id="KW-1185">Reference proteome</keyword>
<organism evidence="3 4">
    <name type="scientific">Ancylostoma ceylanicum</name>
    <dbReference type="NCBI Taxonomy" id="53326"/>
    <lineage>
        <taxon>Eukaryota</taxon>
        <taxon>Metazoa</taxon>
        <taxon>Ecdysozoa</taxon>
        <taxon>Nematoda</taxon>
        <taxon>Chromadorea</taxon>
        <taxon>Rhabditida</taxon>
        <taxon>Rhabditina</taxon>
        <taxon>Rhabditomorpha</taxon>
        <taxon>Strongyloidea</taxon>
        <taxon>Ancylostomatidae</taxon>
        <taxon>Ancylostomatinae</taxon>
        <taxon>Ancylostoma</taxon>
    </lineage>
</organism>
<feature type="region of interest" description="Disordered" evidence="1">
    <location>
        <begin position="46"/>
        <end position="78"/>
    </location>
</feature>
<evidence type="ECO:0000313" key="4">
    <source>
        <dbReference type="Proteomes" id="UP000024635"/>
    </source>
</evidence>
<accession>A0A016TZ52</accession>
<gene>
    <name evidence="3" type="primary">Acey_s0067.g112</name>
    <name evidence="3" type="ORF">Y032_0067g112</name>
</gene>
<dbReference type="AlphaFoldDB" id="A0A016TZ52"/>
<name>A0A016TZ52_9BILA</name>
<feature type="signal peptide" evidence="2">
    <location>
        <begin position="1"/>
        <end position="17"/>
    </location>
</feature>